<dbReference type="Gene3D" id="2.40.100.10">
    <property type="entry name" value="Cyclophilin-like"/>
    <property type="match status" value="1"/>
</dbReference>
<evidence type="ECO:0000256" key="2">
    <source>
        <dbReference type="ARBA" id="ARBA00007365"/>
    </source>
</evidence>
<dbReference type="STRING" id="1895771.BGO89_05100"/>
<accession>A0A1M3L602</accession>
<dbReference type="PRINTS" id="PR00153">
    <property type="entry name" value="CSAPPISMRASE"/>
</dbReference>
<dbReference type="SUPFAM" id="SSF50891">
    <property type="entry name" value="Cyclophilin-like"/>
    <property type="match status" value="1"/>
</dbReference>
<comment type="catalytic activity">
    <reaction evidence="5">
        <text>[protein]-peptidylproline (omega=180) = [protein]-peptidylproline (omega=0)</text>
        <dbReference type="Rhea" id="RHEA:16237"/>
        <dbReference type="Rhea" id="RHEA-COMP:10747"/>
        <dbReference type="Rhea" id="RHEA-COMP:10748"/>
        <dbReference type="ChEBI" id="CHEBI:83833"/>
        <dbReference type="ChEBI" id="CHEBI:83834"/>
        <dbReference type="EC" id="5.2.1.8"/>
    </reaction>
</comment>
<dbReference type="Pfam" id="PF00160">
    <property type="entry name" value="Pro_isomerase"/>
    <property type="match status" value="1"/>
</dbReference>
<comment type="caution">
    <text evidence="7">The sequence shown here is derived from an EMBL/GenBank/DDBJ whole genome shotgun (WGS) entry which is preliminary data.</text>
</comment>
<dbReference type="GO" id="GO:0003755">
    <property type="term" value="F:peptidyl-prolyl cis-trans isomerase activity"/>
    <property type="evidence" value="ECO:0007669"/>
    <property type="project" value="UniProtKB-UniRule"/>
</dbReference>
<dbReference type="PANTHER" id="PTHR45625:SF4">
    <property type="entry name" value="PEPTIDYLPROLYL ISOMERASE DOMAIN AND WD REPEAT-CONTAINING PROTEIN 1"/>
    <property type="match status" value="1"/>
</dbReference>
<dbReference type="InterPro" id="IPR024936">
    <property type="entry name" value="Cyclophilin-type_PPIase"/>
</dbReference>
<dbReference type="Proteomes" id="UP000184233">
    <property type="component" value="Unassembled WGS sequence"/>
</dbReference>
<dbReference type="GO" id="GO:0006457">
    <property type="term" value="P:protein folding"/>
    <property type="evidence" value="ECO:0007669"/>
    <property type="project" value="InterPro"/>
</dbReference>
<evidence type="ECO:0000256" key="1">
    <source>
        <dbReference type="ARBA" id="ARBA00002388"/>
    </source>
</evidence>
<dbReference type="InterPro" id="IPR044666">
    <property type="entry name" value="Cyclophilin_A-like"/>
</dbReference>
<proteinExistence type="inferred from homology"/>
<keyword evidence="3 5" id="KW-0697">Rotamase</keyword>
<dbReference type="PIRSF" id="PIRSF001467">
    <property type="entry name" value="Peptidylpro_ismrse"/>
    <property type="match status" value="1"/>
</dbReference>
<keyword evidence="4 5" id="KW-0413">Isomerase</keyword>
<comment type="function">
    <text evidence="1 5">PPIases accelerate the folding of proteins. It catalyzes the cis-trans isomerization of proline imidic peptide bonds in oligopeptides.</text>
</comment>
<dbReference type="PROSITE" id="PS00170">
    <property type="entry name" value="CSA_PPIASE_1"/>
    <property type="match status" value="1"/>
</dbReference>
<name>A0A1M3L602_9BACT</name>
<evidence type="ECO:0000313" key="8">
    <source>
        <dbReference type="Proteomes" id="UP000184233"/>
    </source>
</evidence>
<evidence type="ECO:0000259" key="6">
    <source>
        <dbReference type="PROSITE" id="PS50072"/>
    </source>
</evidence>
<dbReference type="InterPro" id="IPR002130">
    <property type="entry name" value="Cyclophilin-type_PPIase_dom"/>
</dbReference>
<sequence>MVLQLWPDVAPKHCAFFEARVAEGWYDGSAFHRVIPNFMIQGGDPNSKNAARDAWGTGGWPEKVAAEFSSKKHSRGVVSAARTNDPNSFGGQFFICVGDASWLDGQYTAFGEILSGMEVADAIVAAPRDARDNPLEKVEMTIQKKSEK</sequence>
<dbReference type="InterPro" id="IPR029000">
    <property type="entry name" value="Cyclophilin-like_dom_sf"/>
</dbReference>
<dbReference type="PANTHER" id="PTHR45625">
    <property type="entry name" value="PEPTIDYL-PROLYL CIS-TRANS ISOMERASE-RELATED"/>
    <property type="match status" value="1"/>
</dbReference>
<evidence type="ECO:0000313" key="7">
    <source>
        <dbReference type="EMBL" id="OJX60980.1"/>
    </source>
</evidence>
<dbReference type="EMBL" id="MKVH01000003">
    <property type="protein sequence ID" value="OJX60980.1"/>
    <property type="molecule type" value="Genomic_DNA"/>
</dbReference>
<reference evidence="7 8" key="1">
    <citation type="submission" date="2016-09" db="EMBL/GenBank/DDBJ databases">
        <title>Genome-resolved meta-omics ties microbial dynamics to process performance in biotechnology for thiocyanate degradation.</title>
        <authorList>
            <person name="Kantor R.S."/>
            <person name="Huddy R.J."/>
            <person name="Iyer R."/>
            <person name="Thomas B.C."/>
            <person name="Brown C.T."/>
            <person name="Anantharaman K."/>
            <person name="Tringe S."/>
            <person name="Hettich R.L."/>
            <person name="Harrison S.T."/>
            <person name="Banfield J.F."/>
        </authorList>
    </citation>
    <scope>NUCLEOTIDE SEQUENCE [LARGE SCALE GENOMIC DNA]</scope>
    <source>
        <strain evidence="7">59-99</strain>
    </source>
</reference>
<feature type="domain" description="PPIase cyclophilin-type" evidence="6">
    <location>
        <begin position="1"/>
        <end position="141"/>
    </location>
</feature>
<dbReference type="PROSITE" id="PS50072">
    <property type="entry name" value="CSA_PPIASE_2"/>
    <property type="match status" value="1"/>
</dbReference>
<gene>
    <name evidence="7" type="ORF">BGO89_05100</name>
</gene>
<organism evidence="7 8">
    <name type="scientific">Candidatus Kapaibacterium thiocyanatum</name>
    <dbReference type="NCBI Taxonomy" id="1895771"/>
    <lineage>
        <taxon>Bacteria</taxon>
        <taxon>Pseudomonadati</taxon>
        <taxon>Candidatus Kapaibacteriota</taxon>
        <taxon>Candidatus Kapaibacteriia</taxon>
        <taxon>Candidatus Kapaibacteriales</taxon>
        <taxon>Candidatus Kapaibacteriaceae</taxon>
        <taxon>Candidatus Kapaibacterium</taxon>
    </lineage>
</organism>
<dbReference type="EC" id="5.2.1.8" evidence="5"/>
<protein>
    <recommendedName>
        <fullName evidence="5">Peptidyl-prolyl cis-trans isomerase</fullName>
        <shortName evidence="5">PPIase</shortName>
        <ecNumber evidence="5">5.2.1.8</ecNumber>
    </recommendedName>
</protein>
<dbReference type="CDD" id="cd00317">
    <property type="entry name" value="cyclophilin"/>
    <property type="match status" value="1"/>
</dbReference>
<evidence type="ECO:0000256" key="4">
    <source>
        <dbReference type="ARBA" id="ARBA00023235"/>
    </source>
</evidence>
<evidence type="ECO:0000256" key="5">
    <source>
        <dbReference type="RuleBase" id="RU363019"/>
    </source>
</evidence>
<comment type="similarity">
    <text evidence="2 5">Belongs to the cyclophilin-type PPIase family.</text>
</comment>
<dbReference type="AlphaFoldDB" id="A0A1M3L602"/>
<dbReference type="InterPro" id="IPR020892">
    <property type="entry name" value="Cyclophilin-type_PPIase_CS"/>
</dbReference>
<evidence type="ECO:0000256" key="3">
    <source>
        <dbReference type="ARBA" id="ARBA00023110"/>
    </source>
</evidence>